<feature type="domain" description="Ubiquitin-like" evidence="1">
    <location>
        <begin position="32"/>
        <end position="86"/>
    </location>
</feature>
<gene>
    <name evidence="2" type="ORF">UPYG_G00238620</name>
</gene>
<dbReference type="Pfam" id="PF00240">
    <property type="entry name" value="ubiquitin"/>
    <property type="match status" value="1"/>
</dbReference>
<reference evidence="2 3" key="1">
    <citation type="submission" date="2024-06" db="EMBL/GenBank/DDBJ databases">
        <authorList>
            <person name="Pan Q."/>
            <person name="Wen M."/>
            <person name="Jouanno E."/>
            <person name="Zahm M."/>
            <person name="Klopp C."/>
            <person name="Cabau C."/>
            <person name="Louis A."/>
            <person name="Berthelot C."/>
            <person name="Parey E."/>
            <person name="Roest Crollius H."/>
            <person name="Montfort J."/>
            <person name="Robinson-Rechavi M."/>
            <person name="Bouchez O."/>
            <person name="Lampietro C."/>
            <person name="Lopez Roques C."/>
            <person name="Donnadieu C."/>
            <person name="Postlethwait J."/>
            <person name="Bobe J."/>
            <person name="Verreycken H."/>
            <person name="Guiguen Y."/>
        </authorList>
    </citation>
    <scope>NUCLEOTIDE SEQUENCE [LARGE SCALE GENOMIC DNA]</scope>
    <source>
        <strain evidence="2">Up_M1</strain>
        <tissue evidence="2">Testis</tissue>
    </source>
</reference>
<dbReference type="AlphaFoldDB" id="A0ABD0X106"/>
<dbReference type="CDD" id="cd17039">
    <property type="entry name" value="Ubl_ubiquitin_like"/>
    <property type="match status" value="1"/>
</dbReference>
<dbReference type="SMART" id="SM00213">
    <property type="entry name" value="UBQ"/>
    <property type="match status" value="1"/>
</dbReference>
<accession>A0ABD0X106</accession>
<dbReference type="Gene3D" id="3.10.20.90">
    <property type="entry name" value="Phosphatidylinositol 3-kinase Catalytic Subunit, Chain A, domain 1"/>
    <property type="match status" value="1"/>
</dbReference>
<dbReference type="EMBL" id="JAGEUA010000007">
    <property type="protein sequence ID" value="KAL0970197.1"/>
    <property type="molecule type" value="Genomic_DNA"/>
</dbReference>
<evidence type="ECO:0000259" key="1">
    <source>
        <dbReference type="PROSITE" id="PS50053"/>
    </source>
</evidence>
<keyword evidence="3" id="KW-1185">Reference proteome</keyword>
<sequence length="89" mass="10445">MPKIYQLNVIGFKGESMIIDVSNTEEQMKNMTVLQLKRKILEKIPDSTQDIRLIFTNQRLEDWCRLSSYGIQHMSVIRLVMIMAGGWRD</sequence>
<dbReference type="InterPro" id="IPR029071">
    <property type="entry name" value="Ubiquitin-like_domsf"/>
</dbReference>
<dbReference type="Proteomes" id="UP001557470">
    <property type="component" value="Unassembled WGS sequence"/>
</dbReference>
<dbReference type="PROSITE" id="PS50053">
    <property type="entry name" value="UBIQUITIN_2"/>
    <property type="match status" value="1"/>
</dbReference>
<dbReference type="InterPro" id="IPR000626">
    <property type="entry name" value="Ubiquitin-like_dom"/>
</dbReference>
<evidence type="ECO:0000313" key="3">
    <source>
        <dbReference type="Proteomes" id="UP001557470"/>
    </source>
</evidence>
<proteinExistence type="predicted"/>
<protein>
    <recommendedName>
        <fullName evidence="1">Ubiquitin-like domain-containing protein</fullName>
    </recommendedName>
</protein>
<evidence type="ECO:0000313" key="2">
    <source>
        <dbReference type="EMBL" id="KAL0970197.1"/>
    </source>
</evidence>
<organism evidence="2 3">
    <name type="scientific">Umbra pygmaea</name>
    <name type="common">Eastern mudminnow</name>
    <dbReference type="NCBI Taxonomy" id="75934"/>
    <lineage>
        <taxon>Eukaryota</taxon>
        <taxon>Metazoa</taxon>
        <taxon>Chordata</taxon>
        <taxon>Craniata</taxon>
        <taxon>Vertebrata</taxon>
        <taxon>Euteleostomi</taxon>
        <taxon>Actinopterygii</taxon>
        <taxon>Neopterygii</taxon>
        <taxon>Teleostei</taxon>
        <taxon>Protacanthopterygii</taxon>
        <taxon>Esociformes</taxon>
        <taxon>Umbridae</taxon>
        <taxon>Umbra</taxon>
    </lineage>
</organism>
<dbReference type="SUPFAM" id="SSF54236">
    <property type="entry name" value="Ubiquitin-like"/>
    <property type="match status" value="1"/>
</dbReference>
<name>A0ABD0X106_UMBPY</name>
<comment type="caution">
    <text evidence="2">The sequence shown here is derived from an EMBL/GenBank/DDBJ whole genome shotgun (WGS) entry which is preliminary data.</text>
</comment>